<reference evidence="7" key="1">
    <citation type="journal article" date="2019" name="Int. J. Syst. Evol. Microbiol.">
        <title>The Global Catalogue of Microorganisms (GCM) 10K type strain sequencing project: providing services to taxonomists for standard genome sequencing and annotation.</title>
        <authorList>
            <consortium name="The Broad Institute Genomics Platform"/>
            <consortium name="The Broad Institute Genome Sequencing Center for Infectious Disease"/>
            <person name="Wu L."/>
            <person name="Ma J."/>
        </authorList>
    </citation>
    <scope>NUCLEOTIDE SEQUENCE [LARGE SCALE GENOMIC DNA]</scope>
    <source>
        <strain evidence="7">CGMCC 4.7241</strain>
    </source>
</reference>
<feature type="chain" id="PRO_5047499780" evidence="3">
    <location>
        <begin position="22"/>
        <end position="490"/>
    </location>
</feature>
<dbReference type="PANTHER" id="PTHR43248:SF25">
    <property type="entry name" value="AB HYDROLASE-1 DOMAIN-CONTAINING PROTEIN-RELATED"/>
    <property type="match status" value="1"/>
</dbReference>
<dbReference type="RefSeq" id="WP_205116874.1">
    <property type="nucleotide sequence ID" value="NZ_JAFBCM010000001.1"/>
</dbReference>
<dbReference type="PANTHER" id="PTHR43248">
    <property type="entry name" value="2-SUCCINYL-6-HYDROXY-2,4-CYCLOHEXADIENE-1-CARBOXYLATE SYNTHASE"/>
    <property type="match status" value="1"/>
</dbReference>
<dbReference type="InterPro" id="IPR013595">
    <property type="entry name" value="Pept_S33_TAP-like_C"/>
</dbReference>
<dbReference type="Proteomes" id="UP001595699">
    <property type="component" value="Unassembled WGS sequence"/>
</dbReference>
<proteinExistence type="inferred from homology"/>
<evidence type="ECO:0000313" key="6">
    <source>
        <dbReference type="EMBL" id="MFC3760650.1"/>
    </source>
</evidence>
<comment type="similarity">
    <text evidence="1">Belongs to the peptidase S33 family.</text>
</comment>
<dbReference type="InterPro" id="IPR051601">
    <property type="entry name" value="Serine_prot/Carboxylest_S33"/>
</dbReference>
<gene>
    <name evidence="6" type="ORF">ACFOUW_07360</name>
</gene>
<dbReference type="Gene3D" id="3.40.50.1820">
    <property type="entry name" value="alpha/beta hydrolase"/>
    <property type="match status" value="1"/>
</dbReference>
<keyword evidence="3" id="KW-0732">Signal</keyword>
<feature type="domain" description="AB hydrolase-1" evidence="4">
    <location>
        <begin position="81"/>
        <end position="258"/>
    </location>
</feature>
<evidence type="ECO:0000256" key="3">
    <source>
        <dbReference type="SAM" id="SignalP"/>
    </source>
</evidence>
<evidence type="ECO:0000256" key="2">
    <source>
        <dbReference type="ARBA" id="ARBA00022801"/>
    </source>
</evidence>
<feature type="signal peptide" evidence="3">
    <location>
        <begin position="1"/>
        <end position="21"/>
    </location>
</feature>
<dbReference type="Pfam" id="PF00561">
    <property type="entry name" value="Abhydrolase_1"/>
    <property type="match status" value="1"/>
</dbReference>
<protein>
    <submittedName>
        <fullName evidence="6">Alpha/beta hydrolase</fullName>
    </submittedName>
</protein>
<evidence type="ECO:0000256" key="1">
    <source>
        <dbReference type="ARBA" id="ARBA00010088"/>
    </source>
</evidence>
<dbReference type="InterPro" id="IPR029058">
    <property type="entry name" value="AB_hydrolase_fold"/>
</dbReference>
<evidence type="ECO:0000313" key="7">
    <source>
        <dbReference type="Proteomes" id="UP001595699"/>
    </source>
</evidence>
<evidence type="ECO:0000259" key="5">
    <source>
        <dbReference type="Pfam" id="PF08386"/>
    </source>
</evidence>
<dbReference type="SUPFAM" id="SSF53474">
    <property type="entry name" value="alpha/beta-Hydrolases"/>
    <property type="match status" value="1"/>
</dbReference>
<dbReference type="EMBL" id="JBHRZH010000006">
    <property type="protein sequence ID" value="MFC3760650.1"/>
    <property type="molecule type" value="Genomic_DNA"/>
</dbReference>
<keyword evidence="7" id="KW-1185">Reference proteome</keyword>
<name>A0ABV7YAC7_9ACTN</name>
<accession>A0ABV7YAC7</accession>
<keyword evidence="2 6" id="KW-0378">Hydrolase</keyword>
<dbReference type="Pfam" id="PF08386">
    <property type="entry name" value="Abhydrolase_4"/>
    <property type="match status" value="1"/>
</dbReference>
<evidence type="ECO:0000259" key="4">
    <source>
        <dbReference type="Pfam" id="PF00561"/>
    </source>
</evidence>
<dbReference type="InterPro" id="IPR000073">
    <property type="entry name" value="AB_hydrolase_1"/>
</dbReference>
<comment type="caution">
    <text evidence="6">The sequence shown here is derived from an EMBL/GenBank/DDBJ whole genome shotgun (WGS) entry which is preliminary data.</text>
</comment>
<dbReference type="GO" id="GO:0016787">
    <property type="term" value="F:hydrolase activity"/>
    <property type="evidence" value="ECO:0007669"/>
    <property type="project" value="UniProtKB-KW"/>
</dbReference>
<organism evidence="6 7">
    <name type="scientific">Tenggerimyces flavus</name>
    <dbReference type="NCBI Taxonomy" id="1708749"/>
    <lineage>
        <taxon>Bacteria</taxon>
        <taxon>Bacillati</taxon>
        <taxon>Actinomycetota</taxon>
        <taxon>Actinomycetes</taxon>
        <taxon>Propionibacteriales</taxon>
        <taxon>Nocardioidaceae</taxon>
        <taxon>Tenggerimyces</taxon>
    </lineage>
</organism>
<feature type="domain" description="Peptidase S33 tripeptidyl aminopeptidase-like C-terminal" evidence="5">
    <location>
        <begin position="394"/>
        <end position="483"/>
    </location>
</feature>
<sequence length="490" mass="52594">MSLRRLVVPVIVALTFSLTTAAAASSASAPPVPKLGWTACEGGFECATAKVPLDYRKPHGTKIELALIRRQAVDQEHRIGTLFLNPGGPGGSGVDFVRTAPPPAFQLLSRFDWVGFDPRGVGASRPAIDCHDEDTGPIVFTRPETANVPTLVAEARQRGEKCLRNNKLLLPHVSTANVARDLDLLRVAVGDQNLTYVGQSYGTVLGATYASMFPGRARAMFLDSAIDVQAYYDRPADYQQQQGASFEELLDRFFTACAAAGPKCGFGGADPEAAFDALTAKLDKNPLPTNDPEHPAPVTGDEVRLAASGALYSQRDWPGLAKALVAADAGDPAPMIAFRSDAFQSLTGDSGSAVLNVDQQTSRRISDHVERGKQNYAMFRNFWWAMGYDDIGPALWPVEDKNAFRGKIRNPKSAAPILVTGVTYDPATPYRMAEQLTADLGNARLLTFRSTGHTTLGAFNPCMLGAMAAYLNDGTLPAKGTVCVDSRKPF</sequence>